<dbReference type="EMBL" id="CP032096">
    <property type="protein sequence ID" value="QBZ82185.1"/>
    <property type="molecule type" value="Genomic_DNA"/>
</dbReference>
<evidence type="ECO:0000313" key="2">
    <source>
        <dbReference type="EMBL" id="QBZ82185.1"/>
    </source>
</evidence>
<keyword evidence="3" id="KW-1185">Reference proteome</keyword>
<feature type="domain" description="TniQ" evidence="1">
    <location>
        <begin position="11"/>
        <end position="48"/>
    </location>
</feature>
<proteinExistence type="predicted"/>
<reference evidence="2 3" key="1">
    <citation type="submission" date="2018-08" db="EMBL/GenBank/DDBJ databases">
        <title>Horizontal acquisition of hydrogen conversion ability and other habitat adaptations in Hydrogenovibrio crunogenus strains.</title>
        <authorList>
            <person name="Gonnella G."/>
            <person name="Adam N."/>
            <person name="Perner M."/>
        </authorList>
    </citation>
    <scope>NUCLEOTIDE SEQUENCE [LARGE SCALE GENOMIC DNA]</scope>
    <source>
        <strain evidence="2 3">SP-41</strain>
    </source>
</reference>
<name>A0A4P7NXJ2_9GAMM</name>
<protein>
    <submittedName>
        <fullName evidence="2">Transposition-related protein TniQ</fullName>
    </submittedName>
</protein>
<dbReference type="InterPro" id="IPR009492">
    <property type="entry name" value="TniQ"/>
</dbReference>
<dbReference type="Proteomes" id="UP000296201">
    <property type="component" value="Chromosome"/>
</dbReference>
<evidence type="ECO:0000313" key="3">
    <source>
        <dbReference type="Proteomes" id="UP000296201"/>
    </source>
</evidence>
<gene>
    <name evidence="2" type="ORF">GHNINEIG_00209</name>
</gene>
<evidence type="ECO:0000259" key="1">
    <source>
        <dbReference type="Pfam" id="PF06527"/>
    </source>
</evidence>
<dbReference type="AlphaFoldDB" id="A0A4P7NXJ2"/>
<accession>A0A4P7NXJ2</accession>
<sequence>MPLGVRTRKKSFGLQYCPCCLSEDGNQPYFRKSWRLGFMTCCPFHSVQMHDRCPKCHNPIDIKRLQKHKGEILYHPEDIAYCSKCGFDLRKTQYIDVSSEEYGINRVNFIQSTTGYGKAGNLDFCYSNLYFEGIRRLLSFVVCSSNGKRLFVHLKRELQLQQMHHREALGHNIEPERLGINLRRTGFIMIYHLLQDWPETFVNSCKITDTSSHMIKTPYLEFPFWVSDTFFFNIHEHRFLTCDTEKKNIINYFQTRLKKKINLNQAVRLVKNLRETN</sequence>
<dbReference type="Pfam" id="PF06527">
    <property type="entry name" value="TniQ"/>
    <property type="match status" value="1"/>
</dbReference>
<organism evidence="2 3">
    <name type="scientific">Hydrogenovibrio crunogenus</name>
    <dbReference type="NCBI Taxonomy" id="39765"/>
    <lineage>
        <taxon>Bacteria</taxon>
        <taxon>Pseudomonadati</taxon>
        <taxon>Pseudomonadota</taxon>
        <taxon>Gammaproteobacteria</taxon>
        <taxon>Thiotrichales</taxon>
        <taxon>Piscirickettsiaceae</taxon>
        <taxon>Hydrogenovibrio</taxon>
    </lineage>
</organism>